<keyword evidence="3" id="KW-1185">Reference proteome</keyword>
<dbReference type="PANTHER" id="PTHR22572">
    <property type="entry name" value="SUGAR-1-PHOSPHATE GUANYL TRANSFERASE"/>
    <property type="match status" value="1"/>
</dbReference>
<dbReference type="Gene3D" id="3.90.550.10">
    <property type="entry name" value="Spore Coat Polysaccharide Biosynthesis Protein SpsA, Chain A"/>
    <property type="match status" value="1"/>
</dbReference>
<protein>
    <submittedName>
        <fullName evidence="2">Mannose-1-phosphate guanylyltransferase</fullName>
        <ecNumber evidence="2">2.7.7.13</ecNumber>
    </submittedName>
</protein>
<dbReference type="InterPro" id="IPR050486">
    <property type="entry name" value="Mannose-1P_guanyltransferase"/>
</dbReference>
<accession>A0ABT9PCU1</accession>
<dbReference type="SUPFAM" id="SSF53448">
    <property type="entry name" value="Nucleotide-diphospho-sugar transferases"/>
    <property type="match status" value="1"/>
</dbReference>
<evidence type="ECO:0000259" key="1">
    <source>
        <dbReference type="Pfam" id="PF00483"/>
    </source>
</evidence>
<dbReference type="Pfam" id="PF00483">
    <property type="entry name" value="NTP_transferase"/>
    <property type="match status" value="1"/>
</dbReference>
<name>A0ABT9PCU1_9ACTN</name>
<dbReference type="EMBL" id="JAUSQZ010000001">
    <property type="protein sequence ID" value="MDP9830526.1"/>
    <property type="molecule type" value="Genomic_DNA"/>
</dbReference>
<dbReference type="Proteomes" id="UP001235712">
    <property type="component" value="Unassembled WGS sequence"/>
</dbReference>
<feature type="domain" description="Nucleotidyl transferase" evidence="1">
    <location>
        <begin position="3"/>
        <end position="226"/>
    </location>
</feature>
<dbReference type="EC" id="2.7.7.13" evidence="2"/>
<dbReference type="CDD" id="cd04181">
    <property type="entry name" value="NTP_transferase"/>
    <property type="match status" value="1"/>
</dbReference>
<proteinExistence type="predicted"/>
<dbReference type="InterPro" id="IPR029044">
    <property type="entry name" value="Nucleotide-diphossugar_trans"/>
</dbReference>
<keyword evidence="2" id="KW-0548">Nucleotidyltransferase</keyword>
<comment type="caution">
    <text evidence="2">The sequence shown here is derived from an EMBL/GenBank/DDBJ whole genome shotgun (WGS) entry which is preliminary data.</text>
</comment>
<reference evidence="2 3" key="1">
    <citation type="submission" date="2023-07" db="EMBL/GenBank/DDBJ databases">
        <title>Sequencing the genomes of 1000 actinobacteria strains.</title>
        <authorList>
            <person name="Klenk H.-P."/>
        </authorList>
    </citation>
    <scope>NUCLEOTIDE SEQUENCE [LARGE SCALE GENOMIC DNA]</scope>
    <source>
        <strain evidence="2 3">DSM 44388</strain>
    </source>
</reference>
<dbReference type="InterPro" id="IPR005835">
    <property type="entry name" value="NTP_transferase_dom"/>
</dbReference>
<keyword evidence="2" id="KW-0808">Transferase</keyword>
<evidence type="ECO:0000313" key="2">
    <source>
        <dbReference type="EMBL" id="MDP9830526.1"/>
    </source>
</evidence>
<dbReference type="GO" id="GO:0004475">
    <property type="term" value="F:mannose-1-phosphate guanylyltransferase (GTP) activity"/>
    <property type="evidence" value="ECO:0007669"/>
    <property type="project" value="UniProtKB-EC"/>
</dbReference>
<gene>
    <name evidence="2" type="ORF">J2S57_006275</name>
</gene>
<sequence length="287" mass="31264">MHAVILAGGQGVRLRPYTTSLPKPLMPIGDRYSILEIVLTQLSDQGFTDVTLAIGHLGHLIRSFIGDGSRWGLRVRYLDEDRPMGTMGPVVRMLDELPQDVLVMNGDILTDMNYAELLRGHRAGGRPLTIATYQRSVNIDFGVLDIESDQVVAFREKPTHHYRVSMGVYGVSTAALRGYDAGRHFGFDDLVLDLLRAETPPSSYAFDGFWLDIGRPDDYDRANEEFATLAPALLPASDRHRAGECPSAISTTAVSFTPSATITLPDAAPISTPIAPWDISLPAAAAS</sequence>
<organism evidence="2 3">
    <name type="scientific">Kineosporia succinea</name>
    <dbReference type="NCBI Taxonomy" id="84632"/>
    <lineage>
        <taxon>Bacteria</taxon>
        <taxon>Bacillati</taxon>
        <taxon>Actinomycetota</taxon>
        <taxon>Actinomycetes</taxon>
        <taxon>Kineosporiales</taxon>
        <taxon>Kineosporiaceae</taxon>
        <taxon>Kineosporia</taxon>
    </lineage>
</organism>
<evidence type="ECO:0000313" key="3">
    <source>
        <dbReference type="Proteomes" id="UP001235712"/>
    </source>
</evidence>